<accession>A0A975M739</accession>
<evidence type="ECO:0000313" key="1">
    <source>
        <dbReference type="EMBL" id="QWC11137.1"/>
    </source>
</evidence>
<dbReference type="PANTHER" id="PTHR35040">
    <property type="match status" value="1"/>
</dbReference>
<dbReference type="KEGG" id="ajg:KKR91_06050"/>
<dbReference type="Pfam" id="PF12138">
    <property type="entry name" value="Spherulin4"/>
    <property type="match status" value="1"/>
</dbReference>
<dbReference type="RefSeq" id="WP_210230658.1">
    <property type="nucleotide sequence ID" value="NZ_CP076022.1"/>
</dbReference>
<protein>
    <submittedName>
        <fullName evidence="1">Spherulation-specific family 4 protein</fullName>
    </submittedName>
</protein>
<dbReference type="AlphaFoldDB" id="A0A975M739"/>
<dbReference type="PANTHER" id="PTHR35040:SF9">
    <property type="entry name" value="4-LIKE CELL SURFACE PROTEIN, PUTATIVE (AFU_ORTHOLOGUE AFUA_4G14080)-RELATED"/>
    <property type="match status" value="1"/>
</dbReference>
<name>A0A975M739_9MICC</name>
<keyword evidence="2" id="KW-1185">Reference proteome</keyword>
<dbReference type="Proteomes" id="UP000676885">
    <property type="component" value="Chromosome"/>
</dbReference>
<reference evidence="1 2" key="1">
    <citation type="submission" date="2021-05" db="EMBL/GenBank/DDBJ databases">
        <title>Novel species in genus Arthrobacter.</title>
        <authorList>
            <person name="Zhang G."/>
        </authorList>
    </citation>
    <scope>NUCLEOTIDE SEQUENCE [LARGE SCALE GENOMIC DNA]</scope>
    <source>
        <strain evidence="2">zg-ZUI227</strain>
    </source>
</reference>
<organism evidence="1 2">
    <name type="scientific">Arthrobacter jiangjiafuii</name>
    <dbReference type="NCBI Taxonomy" id="2817475"/>
    <lineage>
        <taxon>Bacteria</taxon>
        <taxon>Bacillati</taxon>
        <taxon>Actinomycetota</taxon>
        <taxon>Actinomycetes</taxon>
        <taxon>Micrococcales</taxon>
        <taxon>Micrococcaceae</taxon>
        <taxon>Arthrobacter</taxon>
    </lineage>
</organism>
<evidence type="ECO:0000313" key="2">
    <source>
        <dbReference type="Proteomes" id="UP000676885"/>
    </source>
</evidence>
<dbReference type="InterPro" id="IPR021986">
    <property type="entry name" value="Spherulin4"/>
</dbReference>
<proteinExistence type="predicted"/>
<sequence length="228" mass="24719">MRMARLAVPWYVHPAAAPQDWAWLAAQHRDVSFAVVNVHNGPGAEENSYYPDAMAGLTRVRTLGYVAVDYGNRPVAVVAREIALWQRLYRIGGIMLDELPTSAQSLARCAEYAAAARAAGVTFLAANPGVFPSPAHLDLFDVTAVFEGTAADYARFKHPGWARDVPPSSLWHLVYDCAPEQTTDICRTAAEHGAGHVFATDRSLPNPWLGPPTAVSDRLRAGLSPACR</sequence>
<gene>
    <name evidence="1" type="ORF">KKR91_06050</name>
</gene>
<dbReference type="EMBL" id="CP076022">
    <property type="protein sequence ID" value="QWC11137.1"/>
    <property type="molecule type" value="Genomic_DNA"/>
</dbReference>